<reference evidence="2" key="1">
    <citation type="journal article" date="2021" name="PeerJ">
        <title>Extensive microbial diversity within the chicken gut microbiome revealed by metagenomics and culture.</title>
        <authorList>
            <person name="Gilroy R."/>
            <person name="Ravi A."/>
            <person name="Getino M."/>
            <person name="Pursley I."/>
            <person name="Horton D.L."/>
            <person name="Alikhan N.F."/>
            <person name="Baker D."/>
            <person name="Gharbi K."/>
            <person name="Hall N."/>
            <person name="Watson M."/>
            <person name="Adriaenssens E.M."/>
            <person name="Foster-Nyarko E."/>
            <person name="Jarju S."/>
            <person name="Secka A."/>
            <person name="Antonio M."/>
            <person name="Oren A."/>
            <person name="Chaudhuri R.R."/>
            <person name="La Ragione R."/>
            <person name="Hildebrand F."/>
            <person name="Pallen M.J."/>
        </authorList>
    </citation>
    <scope>NUCLEOTIDE SEQUENCE</scope>
    <source>
        <strain evidence="2">ChiSjej1B19-5720</strain>
    </source>
</reference>
<dbReference type="InterPro" id="IPR036465">
    <property type="entry name" value="vWFA_dom_sf"/>
</dbReference>
<organism evidence="2 3">
    <name type="scientific">Candidatus Blautia faecavium</name>
    <dbReference type="NCBI Taxonomy" id="2838487"/>
    <lineage>
        <taxon>Bacteria</taxon>
        <taxon>Bacillati</taxon>
        <taxon>Bacillota</taxon>
        <taxon>Clostridia</taxon>
        <taxon>Lachnospirales</taxon>
        <taxon>Lachnospiraceae</taxon>
        <taxon>Blautia</taxon>
    </lineage>
</organism>
<dbReference type="Pfam" id="PF00092">
    <property type="entry name" value="VWA"/>
    <property type="match status" value="1"/>
</dbReference>
<dbReference type="EMBL" id="DWYZ01000074">
    <property type="protein sequence ID" value="HJB27836.1"/>
    <property type="molecule type" value="Genomic_DNA"/>
</dbReference>
<name>A0A9D2LRH2_9FIRM</name>
<reference evidence="2" key="2">
    <citation type="submission" date="2021-04" db="EMBL/GenBank/DDBJ databases">
        <authorList>
            <person name="Gilroy R."/>
        </authorList>
    </citation>
    <scope>NUCLEOTIDE SEQUENCE</scope>
    <source>
        <strain evidence="2">ChiSjej1B19-5720</strain>
    </source>
</reference>
<dbReference type="SUPFAM" id="SSF53300">
    <property type="entry name" value="vWA-like"/>
    <property type="match status" value="1"/>
</dbReference>
<dbReference type="AlphaFoldDB" id="A0A9D2LRH2"/>
<accession>A0A9D2LRH2</accession>
<proteinExistence type="predicted"/>
<dbReference type="InterPro" id="IPR002035">
    <property type="entry name" value="VWF_A"/>
</dbReference>
<gene>
    <name evidence="2" type="ORF">IAA06_03470</name>
</gene>
<dbReference type="PANTHER" id="PTHR10338:SF108">
    <property type="entry name" value="INTER-ALPHA-TRYPSIN INHIBITOR HEAVY CHAIN H4-LIKE PROTEIN"/>
    <property type="match status" value="1"/>
</dbReference>
<sequence length="262" mass="28589">MGQDEFPVEEDDPLDALPPAKKSMVLFFVIDVSSSMKGEKIKTLNEAMRDVLPELIGVGGTETNIQVAVLAFSSGFEWITAEPMILEEYQNWRDLDADGVTDLGAALTELNSKMSRKSFLQSPSLSFAPVIFLMTDGCPTDNYKAGLELLRKNNWFKNGIKIALALGKSVDMEVLEEFTGDKEFVLTANNVSQLRNLVRAISVTSSQIGSTSSPVSGGSSELTAEDVNGRKQDMMKDALLDIKQDIMLDDAAEGVDSYDAGW</sequence>
<protein>
    <submittedName>
        <fullName evidence="2">VWA domain-containing protein</fullName>
    </submittedName>
</protein>
<dbReference type="Proteomes" id="UP000823842">
    <property type="component" value="Unassembled WGS sequence"/>
</dbReference>
<evidence type="ECO:0000313" key="2">
    <source>
        <dbReference type="EMBL" id="HJB27836.1"/>
    </source>
</evidence>
<evidence type="ECO:0000259" key="1">
    <source>
        <dbReference type="PROSITE" id="PS50234"/>
    </source>
</evidence>
<evidence type="ECO:0000313" key="3">
    <source>
        <dbReference type="Proteomes" id="UP000823842"/>
    </source>
</evidence>
<dbReference type="PANTHER" id="PTHR10338">
    <property type="entry name" value="INTER-ALPHA-TRYPSIN INHIBITOR HEAVY CHAIN FAMILY MEMBER"/>
    <property type="match status" value="1"/>
</dbReference>
<dbReference type="InterPro" id="IPR050934">
    <property type="entry name" value="ITIH"/>
</dbReference>
<comment type="caution">
    <text evidence="2">The sequence shown here is derived from an EMBL/GenBank/DDBJ whole genome shotgun (WGS) entry which is preliminary data.</text>
</comment>
<dbReference type="SMART" id="SM00327">
    <property type="entry name" value="VWA"/>
    <property type="match status" value="1"/>
</dbReference>
<dbReference type="Gene3D" id="3.40.50.410">
    <property type="entry name" value="von Willebrand factor, type A domain"/>
    <property type="match status" value="1"/>
</dbReference>
<feature type="domain" description="VWFA" evidence="1">
    <location>
        <begin position="25"/>
        <end position="201"/>
    </location>
</feature>
<dbReference type="PROSITE" id="PS50234">
    <property type="entry name" value="VWFA"/>
    <property type="match status" value="1"/>
</dbReference>